<name>A0ABQ7GQ82_DUNSA</name>
<evidence type="ECO:0000313" key="2">
    <source>
        <dbReference type="EMBL" id="KAF5836746.1"/>
    </source>
</evidence>
<keyword evidence="1" id="KW-0812">Transmembrane</keyword>
<proteinExistence type="predicted"/>
<dbReference type="Proteomes" id="UP000815325">
    <property type="component" value="Unassembled WGS sequence"/>
</dbReference>
<protein>
    <submittedName>
        <fullName evidence="2">Uncharacterized protein</fullName>
    </submittedName>
</protein>
<comment type="caution">
    <text evidence="2">The sequence shown here is derived from an EMBL/GenBank/DDBJ whole genome shotgun (WGS) entry which is preliminary data.</text>
</comment>
<sequence length="112" mass="12098">MPVAWNQSPAHHQPEVLHVPSKQTAASSAGKLSAACFACAYAARESHLLQGVLTPKYLLALYLLLWAASIATGIRAINVVYTWQATRSAKAKQEKLAASQRKFMGLPPTTPK</sequence>
<feature type="transmembrane region" description="Helical" evidence="1">
    <location>
        <begin position="59"/>
        <end position="83"/>
    </location>
</feature>
<dbReference type="EMBL" id="MU069644">
    <property type="protein sequence ID" value="KAF5836746.1"/>
    <property type="molecule type" value="Genomic_DNA"/>
</dbReference>
<keyword evidence="1" id="KW-0472">Membrane</keyword>
<reference evidence="2" key="1">
    <citation type="submission" date="2017-08" db="EMBL/GenBank/DDBJ databases">
        <authorList>
            <person name="Polle J.E."/>
            <person name="Barry K."/>
            <person name="Cushman J."/>
            <person name="Schmutz J."/>
            <person name="Tran D."/>
            <person name="Hathwaick L.T."/>
            <person name="Yim W.C."/>
            <person name="Jenkins J."/>
            <person name="Mckie-Krisberg Z.M."/>
            <person name="Prochnik S."/>
            <person name="Lindquist E."/>
            <person name="Dockter R.B."/>
            <person name="Adam C."/>
            <person name="Molina H."/>
            <person name="Bunkerborg J."/>
            <person name="Jin E."/>
            <person name="Buchheim M."/>
            <person name="Magnuson J."/>
        </authorList>
    </citation>
    <scope>NUCLEOTIDE SEQUENCE</scope>
    <source>
        <strain evidence="2">CCAP 19/18</strain>
    </source>
</reference>
<evidence type="ECO:0000256" key="1">
    <source>
        <dbReference type="SAM" id="Phobius"/>
    </source>
</evidence>
<keyword evidence="3" id="KW-1185">Reference proteome</keyword>
<accession>A0ABQ7GQ82</accession>
<keyword evidence="1" id="KW-1133">Transmembrane helix</keyword>
<organism evidence="2 3">
    <name type="scientific">Dunaliella salina</name>
    <name type="common">Green alga</name>
    <name type="synonym">Protococcus salinus</name>
    <dbReference type="NCBI Taxonomy" id="3046"/>
    <lineage>
        <taxon>Eukaryota</taxon>
        <taxon>Viridiplantae</taxon>
        <taxon>Chlorophyta</taxon>
        <taxon>core chlorophytes</taxon>
        <taxon>Chlorophyceae</taxon>
        <taxon>CS clade</taxon>
        <taxon>Chlamydomonadales</taxon>
        <taxon>Dunaliellaceae</taxon>
        <taxon>Dunaliella</taxon>
    </lineage>
</organism>
<evidence type="ECO:0000313" key="3">
    <source>
        <dbReference type="Proteomes" id="UP000815325"/>
    </source>
</evidence>
<gene>
    <name evidence="2" type="ORF">DUNSADRAFT_5436</name>
</gene>